<dbReference type="Proteomes" id="UP000614601">
    <property type="component" value="Unassembled WGS sequence"/>
</dbReference>
<evidence type="ECO:0000256" key="5">
    <source>
        <dbReference type="ARBA" id="ARBA00022840"/>
    </source>
</evidence>
<gene>
    <name evidence="11" type="ORF">BOKJ2_LOCUS14565</name>
</gene>
<organism evidence="11 12">
    <name type="scientific">Bursaphelenchus okinawaensis</name>
    <dbReference type="NCBI Taxonomy" id="465554"/>
    <lineage>
        <taxon>Eukaryota</taxon>
        <taxon>Metazoa</taxon>
        <taxon>Ecdysozoa</taxon>
        <taxon>Nematoda</taxon>
        <taxon>Chromadorea</taxon>
        <taxon>Rhabditida</taxon>
        <taxon>Tylenchina</taxon>
        <taxon>Tylenchomorpha</taxon>
        <taxon>Aphelenchoidea</taxon>
        <taxon>Aphelenchoididae</taxon>
        <taxon>Bursaphelenchus</taxon>
    </lineage>
</organism>
<comment type="caution">
    <text evidence="11">The sequence shown here is derived from an EMBL/GenBank/DDBJ whole genome shotgun (WGS) entry which is preliminary data.</text>
</comment>
<feature type="transmembrane region" description="Helical" evidence="8">
    <location>
        <begin position="705"/>
        <end position="730"/>
    </location>
</feature>
<dbReference type="PANTHER" id="PTHR43394:SF27">
    <property type="entry name" value="ATP-DEPENDENT TRANSLOCASE ABCB1-LIKE"/>
    <property type="match status" value="1"/>
</dbReference>
<dbReference type="GO" id="GO:0005743">
    <property type="term" value="C:mitochondrial inner membrane"/>
    <property type="evidence" value="ECO:0007669"/>
    <property type="project" value="TreeGrafter"/>
</dbReference>
<dbReference type="FunFam" id="3.40.50.300:FF:002283">
    <property type="entry name" value="p-GlycoProtein related"/>
    <property type="match status" value="1"/>
</dbReference>
<evidence type="ECO:0000256" key="2">
    <source>
        <dbReference type="ARBA" id="ARBA00007577"/>
    </source>
</evidence>
<evidence type="ECO:0000313" key="12">
    <source>
        <dbReference type="Proteomes" id="UP000614601"/>
    </source>
</evidence>
<dbReference type="SMART" id="SM00382">
    <property type="entry name" value="AAA"/>
    <property type="match status" value="2"/>
</dbReference>
<feature type="domain" description="ABC transporter" evidence="9">
    <location>
        <begin position="396"/>
        <end position="632"/>
    </location>
</feature>
<dbReference type="Proteomes" id="UP000783686">
    <property type="component" value="Unassembled WGS sequence"/>
</dbReference>
<feature type="transmembrane region" description="Helical" evidence="8">
    <location>
        <begin position="68"/>
        <end position="89"/>
    </location>
</feature>
<proteinExistence type="inferred from homology"/>
<dbReference type="PROSITE" id="PS50929">
    <property type="entry name" value="ABC_TM1F"/>
    <property type="match status" value="2"/>
</dbReference>
<comment type="subcellular location">
    <subcellularLocation>
        <location evidence="1">Membrane</location>
        <topology evidence="1">Multi-pass membrane protein</topology>
    </subcellularLocation>
</comment>
<feature type="domain" description="ABC transmembrane type-1" evidence="10">
    <location>
        <begin position="73"/>
        <end position="361"/>
    </location>
</feature>
<evidence type="ECO:0000313" key="11">
    <source>
        <dbReference type="EMBL" id="CAD5231285.1"/>
    </source>
</evidence>
<dbReference type="Pfam" id="PF00664">
    <property type="entry name" value="ABC_membrane"/>
    <property type="match status" value="2"/>
</dbReference>
<dbReference type="PROSITE" id="PS00211">
    <property type="entry name" value="ABC_TRANSPORTER_1"/>
    <property type="match status" value="2"/>
</dbReference>
<dbReference type="Gene3D" id="1.20.1560.10">
    <property type="entry name" value="ABC transporter type 1, transmembrane domain"/>
    <property type="match status" value="1"/>
</dbReference>
<dbReference type="OrthoDB" id="6500128at2759"/>
<keyword evidence="7 8" id="KW-0472">Membrane</keyword>
<feature type="transmembrane region" description="Helical" evidence="8">
    <location>
        <begin position="121"/>
        <end position="140"/>
    </location>
</feature>
<comment type="similarity">
    <text evidence="2">Belongs to the ABC transporter superfamily. ABCB family. Multidrug resistance exporter (TC 3.A.1.201) subfamily.</text>
</comment>
<feature type="domain" description="ABC transporter" evidence="9">
    <location>
        <begin position="1028"/>
        <end position="1264"/>
    </location>
</feature>
<dbReference type="InterPro" id="IPR039421">
    <property type="entry name" value="Type_1_exporter"/>
</dbReference>
<feature type="transmembrane region" description="Helical" evidence="8">
    <location>
        <begin position="290"/>
        <end position="323"/>
    </location>
</feature>
<dbReference type="GO" id="GO:0016887">
    <property type="term" value="F:ATP hydrolysis activity"/>
    <property type="evidence" value="ECO:0007669"/>
    <property type="project" value="InterPro"/>
</dbReference>
<dbReference type="Pfam" id="PF00005">
    <property type="entry name" value="ABC_tran"/>
    <property type="match status" value="2"/>
</dbReference>
<dbReference type="InterPro" id="IPR003593">
    <property type="entry name" value="AAA+_ATPase"/>
</dbReference>
<feature type="transmembrane region" description="Helical" evidence="8">
    <location>
        <begin position="968"/>
        <end position="990"/>
    </location>
</feature>
<dbReference type="GO" id="GO:0005524">
    <property type="term" value="F:ATP binding"/>
    <property type="evidence" value="ECO:0007669"/>
    <property type="project" value="UniProtKB-KW"/>
</dbReference>
<feature type="transmembrane region" description="Helical" evidence="8">
    <location>
        <begin position="831"/>
        <end position="852"/>
    </location>
</feature>
<keyword evidence="5" id="KW-0067">ATP-binding</keyword>
<dbReference type="AlphaFoldDB" id="A0A811LS69"/>
<dbReference type="PROSITE" id="PS50893">
    <property type="entry name" value="ABC_TRANSPORTER_2"/>
    <property type="match status" value="2"/>
</dbReference>
<dbReference type="FunFam" id="3.40.50.300:FF:001797">
    <property type="entry name" value="ABC transporter, putative"/>
    <property type="match status" value="1"/>
</dbReference>
<dbReference type="InterPro" id="IPR036640">
    <property type="entry name" value="ABC1_TM_sf"/>
</dbReference>
<feature type="transmembrane region" description="Helical" evidence="8">
    <location>
        <begin position="222"/>
        <end position="240"/>
    </location>
</feature>
<dbReference type="InterPro" id="IPR017871">
    <property type="entry name" value="ABC_transporter-like_CS"/>
</dbReference>
<evidence type="ECO:0000256" key="8">
    <source>
        <dbReference type="SAM" id="Phobius"/>
    </source>
</evidence>
<evidence type="ECO:0000256" key="1">
    <source>
        <dbReference type="ARBA" id="ARBA00004141"/>
    </source>
</evidence>
<sequence>MNEKAKETELPTNLDQFTDQNGTTYHQKGFEKWLNKLLCRGDLIDEGFEAKPVGFTELFKYASKSDKLLIYTGITTAIISGCIQSLSAVTSGKFATAMLDFDSNTIDKETLWDRGFFMMKLNMVIGVAVMLTSFVSNYCLKLSARNVTAHLRSRFIKSILRQDAGWFDKQKFGALNAQLNDCITRILDGMGDKIGLLIRCVFQLLMAFAICLYIDYRVSLSMFLAAPFSCFIMSFMARMVSSSTQKQLPLLDRSGAILQETLMNVKTVQSCNGQAQMLRKYEKSLIAAKFYGIMCGIWQGLFDGIFFLVLYVFFAVGLVYGGYLYFNDQIESGDVFIITTLLLMSIYFLGYISPHIMAIFKARVSAAVIYKQIERIPDNDCYDEEGEEIVESKGHIKFENVKFAYPTRKGKTVLNGVSWEALPAETVALVGHSGCGKSTSISLLTRLYDYSEGRITIDGKDIKTLKISALRKIIGVVQQEPTLFNASIYENIQLGDTSITMDKVETACRMANAHDFIQNLEFGYNTKIGSGEIQLSGGQKQRIAIARAIVNNPPILLLDEATSALDAESEIYVQKALKTACKGRTTIVIAHRLSTLRDVQKIVVYNNGLVTEIGSHKELSEQENGLYAQLVKAQEFQIVQKDTEKEESKVPTRQDTLGASSIMLRGSLRTSELSVIAPEDEYTDTKTTYGLKALYSNCQGEYTKLIIGGICCCFRGIEIVMYVVGLTLLFDVFRNKYVTWDDYVGGLQLVGWFNIILGIYTLVMIFSSVVLLTWTAENVVVKFKVKALQSVLGQGAAYFDRPQTSSPKLFQRITNDGLNVRAALDTRLYHLLNNLFCTFVQFILTFVMSWYIGIAGSVVYVTVLLVLGYMAHLIQKGMLKVQKTDDSAKVAVEIIENSRTIQLLTRETYFAKKYDQCLERIEETEKKVLLADSVVFCVTQSCMYVSDVACYTTGLMLIYYYGMDVTNIYMACNMMSSMCWSILFVSLALVEALHAVPATNSLFSIFNEAPCVDDNETYGDTPSIDGNVTVEKLFFSYPTRPDLIVTNGLNVKAKAGETIALVGPSGGGKSTIINILQRFYEPKSGRVDVDGVKVSSFKLSYLRSQMALVGQEPVLFSGSIYENVTIGIKDIDHEWVMEAFRLANASKFIEFLPQGYNTEVGEKGAQLSGGQKQRVAIARALVRNPKILLLDEATSALDAESERKVQAALDTAATGRTCITIAHRLSSIQNADKIYFISNGRVTEAGTHQELMNDDGAYAGMIKKQDLKSTM</sequence>
<keyword evidence="4" id="KW-0547">Nucleotide-binding</keyword>
<dbReference type="InterPro" id="IPR027417">
    <property type="entry name" value="P-loop_NTPase"/>
</dbReference>
<feature type="transmembrane region" description="Helical" evidence="8">
    <location>
        <begin position="335"/>
        <end position="353"/>
    </location>
</feature>
<feature type="transmembrane region" description="Helical" evidence="8">
    <location>
        <begin position="750"/>
        <end position="774"/>
    </location>
</feature>
<dbReference type="InterPro" id="IPR011527">
    <property type="entry name" value="ABC1_TM_dom"/>
</dbReference>
<keyword evidence="12" id="KW-1185">Reference proteome</keyword>
<dbReference type="Gene3D" id="3.40.50.300">
    <property type="entry name" value="P-loop containing nucleotide triphosphate hydrolases"/>
    <property type="match status" value="2"/>
</dbReference>
<accession>A0A811LS69</accession>
<evidence type="ECO:0000256" key="4">
    <source>
        <dbReference type="ARBA" id="ARBA00022741"/>
    </source>
</evidence>
<feature type="transmembrane region" description="Helical" evidence="8">
    <location>
        <begin position="196"/>
        <end position="216"/>
    </location>
</feature>
<feature type="domain" description="ABC transmembrane type-1" evidence="10">
    <location>
        <begin position="706"/>
        <end position="994"/>
    </location>
</feature>
<dbReference type="EMBL" id="CAJFCW020000006">
    <property type="protein sequence ID" value="CAG9128657.1"/>
    <property type="molecule type" value="Genomic_DNA"/>
</dbReference>
<evidence type="ECO:0000256" key="7">
    <source>
        <dbReference type="ARBA" id="ARBA00023136"/>
    </source>
</evidence>
<protein>
    <submittedName>
        <fullName evidence="11">Uncharacterized protein</fullName>
    </submittedName>
</protein>
<keyword evidence="3 8" id="KW-0812">Transmembrane</keyword>
<dbReference type="CDD" id="cd03249">
    <property type="entry name" value="ABC_MTABC3_MDL1_MDL2"/>
    <property type="match status" value="2"/>
</dbReference>
<dbReference type="InterPro" id="IPR003439">
    <property type="entry name" value="ABC_transporter-like_ATP-bd"/>
</dbReference>
<feature type="transmembrane region" description="Helical" evidence="8">
    <location>
        <begin position="858"/>
        <end position="874"/>
    </location>
</feature>
<dbReference type="GO" id="GO:0090374">
    <property type="term" value="P:oligopeptide export from mitochondrion"/>
    <property type="evidence" value="ECO:0007669"/>
    <property type="project" value="TreeGrafter"/>
</dbReference>
<dbReference type="PANTHER" id="PTHR43394">
    <property type="entry name" value="ATP-DEPENDENT PERMEASE MDL1, MITOCHONDRIAL"/>
    <property type="match status" value="1"/>
</dbReference>
<name>A0A811LS69_9BILA</name>
<keyword evidence="6 8" id="KW-1133">Transmembrane helix</keyword>
<evidence type="ECO:0000259" key="9">
    <source>
        <dbReference type="PROSITE" id="PS50893"/>
    </source>
</evidence>
<dbReference type="SUPFAM" id="SSF90123">
    <property type="entry name" value="ABC transporter transmembrane region"/>
    <property type="match status" value="2"/>
</dbReference>
<dbReference type="CDD" id="cd18577">
    <property type="entry name" value="ABC_6TM_Pgp_ABCB1_D1_like"/>
    <property type="match status" value="1"/>
</dbReference>
<dbReference type="EMBL" id="CAJFDH010000006">
    <property type="protein sequence ID" value="CAD5231285.1"/>
    <property type="molecule type" value="Genomic_DNA"/>
</dbReference>
<evidence type="ECO:0000256" key="6">
    <source>
        <dbReference type="ARBA" id="ARBA00022989"/>
    </source>
</evidence>
<evidence type="ECO:0000259" key="10">
    <source>
        <dbReference type="PROSITE" id="PS50929"/>
    </source>
</evidence>
<evidence type="ECO:0000256" key="3">
    <source>
        <dbReference type="ARBA" id="ARBA00022692"/>
    </source>
</evidence>
<dbReference type="SUPFAM" id="SSF52540">
    <property type="entry name" value="P-loop containing nucleoside triphosphate hydrolases"/>
    <property type="match status" value="2"/>
</dbReference>
<reference evidence="11" key="1">
    <citation type="submission" date="2020-09" db="EMBL/GenBank/DDBJ databases">
        <authorList>
            <person name="Kikuchi T."/>
        </authorList>
    </citation>
    <scope>NUCLEOTIDE SEQUENCE</scope>
    <source>
        <strain evidence="11">SH1</strain>
    </source>
</reference>
<dbReference type="GO" id="GO:0015421">
    <property type="term" value="F:ABC-type oligopeptide transporter activity"/>
    <property type="evidence" value="ECO:0007669"/>
    <property type="project" value="TreeGrafter"/>
</dbReference>